<evidence type="ECO:0000313" key="7">
    <source>
        <dbReference type="Proteomes" id="UP001177140"/>
    </source>
</evidence>
<sequence length="643" mass="73083">MSSTPTSLSSPENPLLSEAEKLIHRYDGDEQMIFCHGDHREEADNYLAAVDEIQRSLESLTTVDSTSGDRNKMMKTAIEIAMGRLEDEFKNLLNTHTKFIETDWLIELNSSINSRNSLSSRRGVEQFGTDNDTQDYSDEFELQSNLSFDFSGETDSESFNESRAGSRSSTSCYRSTSSIHEIDLVPIEAINDLRNIAERMITAGYTRECFQVYTGIRKSAIESNFHHLKVENLSIGEVQRLKWDVVEDKIKRWIRAANICVRILFASEKRLCEQIFERFDGFEGMDCGADEACFYETVKGFAVQVLNFADAVSIGDRLPHKLFKILDLHDSMSKLVPDIEEVFDSKVAEGIPVHASEIVARLADAARGMLTEFEKCVIEEPSQIPVPGGTVHPFARYVMNYISLISDYKETLVELIVSKPVIVLEPSHPIASELELLDTDNKPPLAVHLIWIILNLLHNLDGKSQYYRDPSLAPLFLMNNRNYIVSKVKRGSLELREMIGDNYLKKLSGKVRQSAMAYQRQTLSRVLGCLRDEGLHVSGSFSSGVSKTLLRERFKSFNTIFADVHRNQVTWSVPDAQLREELRIAVSENLIPAYRSFLGRYRGQIENGRHPELYIKYSVEDIENAVLGFFEPHQNSLQSKRSR</sequence>
<feature type="domain" description="Exocyst complex subunit Exo70 C-terminal" evidence="5">
    <location>
        <begin position="251"/>
        <end position="626"/>
    </location>
</feature>
<reference evidence="6" key="1">
    <citation type="submission" date="2022-03" db="EMBL/GenBank/DDBJ databases">
        <title>A functionally conserved STORR gene fusion in Papaver species that diverged 16.8 million years ago.</title>
        <authorList>
            <person name="Catania T."/>
        </authorList>
    </citation>
    <scope>NUCLEOTIDE SEQUENCE</scope>
    <source>
        <strain evidence="6">S-191538</strain>
    </source>
</reference>
<dbReference type="Pfam" id="PF03081">
    <property type="entry name" value="Exo70_C"/>
    <property type="match status" value="1"/>
</dbReference>
<dbReference type="GO" id="GO:0005546">
    <property type="term" value="F:phosphatidylinositol-4,5-bisphosphate binding"/>
    <property type="evidence" value="ECO:0007669"/>
    <property type="project" value="InterPro"/>
</dbReference>
<dbReference type="InterPro" id="IPR016159">
    <property type="entry name" value="Cullin_repeat-like_dom_sf"/>
</dbReference>
<dbReference type="Gene3D" id="1.20.1280.170">
    <property type="entry name" value="Exocyst complex component Exo70"/>
    <property type="match status" value="1"/>
</dbReference>
<dbReference type="EMBL" id="JAJJMA010006639">
    <property type="protein sequence ID" value="MCL7021972.1"/>
    <property type="molecule type" value="Genomic_DNA"/>
</dbReference>
<evidence type="ECO:0000256" key="1">
    <source>
        <dbReference type="ARBA" id="ARBA00006756"/>
    </source>
</evidence>
<evidence type="ECO:0000256" key="3">
    <source>
        <dbReference type="RuleBase" id="RU365026"/>
    </source>
</evidence>
<gene>
    <name evidence="6" type="ORF">MKW94_004623</name>
</gene>
<dbReference type="GO" id="GO:0015031">
    <property type="term" value="P:protein transport"/>
    <property type="evidence" value="ECO:0007669"/>
    <property type="project" value="UniProtKB-KW"/>
</dbReference>
<accession>A0AA41RP55</accession>
<dbReference type="AlphaFoldDB" id="A0AA41RP55"/>
<dbReference type="GO" id="GO:0000145">
    <property type="term" value="C:exocyst"/>
    <property type="evidence" value="ECO:0007669"/>
    <property type="project" value="InterPro"/>
</dbReference>
<keyword evidence="7" id="KW-1185">Reference proteome</keyword>
<evidence type="ECO:0000259" key="5">
    <source>
        <dbReference type="Pfam" id="PF03081"/>
    </source>
</evidence>
<feature type="region of interest" description="Disordered" evidence="4">
    <location>
        <begin position="151"/>
        <end position="172"/>
    </location>
</feature>
<dbReference type="Pfam" id="PF20669">
    <property type="entry name" value="Exo70_N"/>
    <property type="match status" value="1"/>
</dbReference>
<keyword evidence="3" id="KW-0268">Exocytosis</keyword>
<dbReference type="PANTHER" id="PTHR12542">
    <property type="entry name" value="EXOCYST COMPLEX PROTEIN EXO70"/>
    <property type="match status" value="1"/>
</dbReference>
<keyword evidence="2 3" id="KW-0813">Transport</keyword>
<dbReference type="GO" id="GO:0006887">
    <property type="term" value="P:exocytosis"/>
    <property type="evidence" value="ECO:0007669"/>
    <property type="project" value="UniProtKB-KW"/>
</dbReference>
<dbReference type="Proteomes" id="UP001177140">
    <property type="component" value="Unassembled WGS sequence"/>
</dbReference>
<name>A0AA41RP55_PAPNU</name>
<dbReference type="InterPro" id="IPR046364">
    <property type="entry name" value="Exo70_C"/>
</dbReference>
<evidence type="ECO:0000256" key="2">
    <source>
        <dbReference type="ARBA" id="ARBA00022448"/>
    </source>
</evidence>
<comment type="similarity">
    <text evidence="1 3">Belongs to the EXO70 family.</text>
</comment>
<protein>
    <recommendedName>
        <fullName evidence="3">Exocyst subunit Exo70 family protein</fullName>
    </recommendedName>
</protein>
<evidence type="ECO:0000256" key="4">
    <source>
        <dbReference type="SAM" id="MobiDB-lite"/>
    </source>
</evidence>
<dbReference type="SUPFAM" id="SSF74788">
    <property type="entry name" value="Cullin repeat-like"/>
    <property type="match status" value="1"/>
</dbReference>
<organism evidence="6 7">
    <name type="scientific">Papaver nudicaule</name>
    <name type="common">Iceland poppy</name>
    <dbReference type="NCBI Taxonomy" id="74823"/>
    <lineage>
        <taxon>Eukaryota</taxon>
        <taxon>Viridiplantae</taxon>
        <taxon>Streptophyta</taxon>
        <taxon>Embryophyta</taxon>
        <taxon>Tracheophyta</taxon>
        <taxon>Spermatophyta</taxon>
        <taxon>Magnoliopsida</taxon>
        <taxon>Ranunculales</taxon>
        <taxon>Papaveraceae</taxon>
        <taxon>Papaveroideae</taxon>
        <taxon>Papaver</taxon>
    </lineage>
</organism>
<comment type="function">
    <text evidence="3">Component of the exocyst complex.</text>
</comment>
<comment type="caution">
    <text evidence="6">The sequence shown here is derived from an EMBL/GenBank/DDBJ whole genome shotgun (WGS) entry which is preliminary data.</text>
</comment>
<proteinExistence type="inferred from homology"/>
<dbReference type="InterPro" id="IPR004140">
    <property type="entry name" value="Exo70"/>
</dbReference>
<keyword evidence="3" id="KW-0653">Protein transport</keyword>
<dbReference type="PANTHER" id="PTHR12542:SF7">
    <property type="entry name" value="EXOCYST SUBUNIT EXO70 FAMILY PROTEIN"/>
    <property type="match status" value="1"/>
</dbReference>
<evidence type="ECO:0000313" key="6">
    <source>
        <dbReference type="EMBL" id="MCL7021972.1"/>
    </source>
</evidence>